<dbReference type="PROSITE" id="PS51000">
    <property type="entry name" value="HTH_DEOR_2"/>
    <property type="match status" value="1"/>
</dbReference>
<dbReference type="Gene3D" id="3.40.50.1360">
    <property type="match status" value="1"/>
</dbReference>
<dbReference type="Pfam" id="PF00455">
    <property type="entry name" value="DeoRC"/>
    <property type="match status" value="1"/>
</dbReference>
<dbReference type="SUPFAM" id="SSF100950">
    <property type="entry name" value="NagB/RpiA/CoA transferase-like"/>
    <property type="match status" value="1"/>
</dbReference>
<organism evidence="5 6">
    <name type="scientific">Arcicella aurantiaca</name>
    <dbReference type="NCBI Taxonomy" id="591202"/>
    <lineage>
        <taxon>Bacteria</taxon>
        <taxon>Pseudomonadati</taxon>
        <taxon>Bacteroidota</taxon>
        <taxon>Cytophagia</taxon>
        <taxon>Cytophagales</taxon>
        <taxon>Flectobacillaceae</taxon>
        <taxon>Arcicella</taxon>
    </lineage>
</organism>
<accession>A0A316DIE7</accession>
<dbReference type="InterPro" id="IPR036388">
    <property type="entry name" value="WH-like_DNA-bd_sf"/>
</dbReference>
<dbReference type="Pfam" id="PF08220">
    <property type="entry name" value="HTH_DeoR"/>
    <property type="match status" value="1"/>
</dbReference>
<dbReference type="RefSeq" id="WP_109745201.1">
    <property type="nucleotide sequence ID" value="NZ_QGGO01000039.1"/>
</dbReference>
<dbReference type="PRINTS" id="PR00037">
    <property type="entry name" value="HTHLACR"/>
</dbReference>
<name>A0A316DIE7_9BACT</name>
<feature type="domain" description="HTH deoR-type" evidence="4">
    <location>
        <begin position="3"/>
        <end position="58"/>
    </location>
</feature>
<sequence>MLKEERQQLILEKLGTDKKVTLVDLGQLLNVSYDSVRRDVIELEDKGLLKKVHGGAIAHSYLSMKPSKGLGIVNTEFVTIAKKALKLLENNKIIIMDGGTTNFYIAEQIPKNLELTIVTNNPHLATALAEHPKIEIILLGGSFYKRYQITIGSKTIQDLEHIQADLYFMGINSISIENGLAIRHYEESILKQKMMNVSRKTVTCVLEEKINRKENYSVCNFTDLDYLITSLNASDELLSGFKNKGVEIL</sequence>
<dbReference type="InterPro" id="IPR050313">
    <property type="entry name" value="Carb_Metab_HTH_regulators"/>
</dbReference>
<dbReference type="InterPro" id="IPR036390">
    <property type="entry name" value="WH_DNA-bd_sf"/>
</dbReference>
<keyword evidence="1" id="KW-0678">Repressor</keyword>
<dbReference type="PANTHER" id="PTHR30363:SF4">
    <property type="entry name" value="GLYCEROL-3-PHOSPHATE REGULON REPRESSOR"/>
    <property type="match status" value="1"/>
</dbReference>
<proteinExistence type="predicted"/>
<keyword evidence="6" id="KW-1185">Reference proteome</keyword>
<comment type="caution">
    <text evidence="5">The sequence shown here is derived from an EMBL/GenBank/DDBJ whole genome shotgun (WGS) entry which is preliminary data.</text>
</comment>
<dbReference type="InterPro" id="IPR014036">
    <property type="entry name" value="DeoR-like_C"/>
</dbReference>
<evidence type="ECO:0000313" key="6">
    <source>
        <dbReference type="Proteomes" id="UP000245489"/>
    </source>
</evidence>
<dbReference type="InterPro" id="IPR037171">
    <property type="entry name" value="NagB/RpiA_transferase-like"/>
</dbReference>
<protein>
    <submittedName>
        <fullName evidence="5">DeoR family transcriptional regulator</fullName>
    </submittedName>
</protein>
<evidence type="ECO:0000313" key="5">
    <source>
        <dbReference type="EMBL" id="PWK16999.1"/>
    </source>
</evidence>
<evidence type="ECO:0000256" key="3">
    <source>
        <dbReference type="ARBA" id="ARBA00023163"/>
    </source>
</evidence>
<dbReference type="SMART" id="SM01134">
    <property type="entry name" value="DeoRC"/>
    <property type="match status" value="1"/>
</dbReference>
<dbReference type="SUPFAM" id="SSF46785">
    <property type="entry name" value="Winged helix' DNA-binding domain"/>
    <property type="match status" value="1"/>
</dbReference>
<keyword evidence="3" id="KW-0804">Transcription</keyword>
<reference evidence="5 6" key="1">
    <citation type="submission" date="2018-05" db="EMBL/GenBank/DDBJ databases">
        <title>Genomic Encyclopedia of Archaeal and Bacterial Type Strains, Phase II (KMG-II): from individual species to whole genera.</title>
        <authorList>
            <person name="Goeker M."/>
        </authorList>
    </citation>
    <scope>NUCLEOTIDE SEQUENCE [LARGE SCALE GENOMIC DNA]</scope>
    <source>
        <strain evidence="5 6">DSM 22214</strain>
    </source>
</reference>
<evidence type="ECO:0000259" key="4">
    <source>
        <dbReference type="PROSITE" id="PS51000"/>
    </source>
</evidence>
<dbReference type="SMART" id="SM00420">
    <property type="entry name" value="HTH_DEOR"/>
    <property type="match status" value="1"/>
</dbReference>
<dbReference type="Gene3D" id="1.10.10.10">
    <property type="entry name" value="Winged helix-like DNA-binding domain superfamily/Winged helix DNA-binding domain"/>
    <property type="match status" value="1"/>
</dbReference>
<evidence type="ECO:0000256" key="2">
    <source>
        <dbReference type="ARBA" id="ARBA00023015"/>
    </source>
</evidence>
<evidence type="ECO:0000256" key="1">
    <source>
        <dbReference type="ARBA" id="ARBA00022491"/>
    </source>
</evidence>
<dbReference type="InterPro" id="IPR001034">
    <property type="entry name" value="DeoR_HTH"/>
</dbReference>
<keyword evidence="2" id="KW-0805">Transcription regulation</keyword>
<dbReference type="OrthoDB" id="9797223at2"/>
<gene>
    <name evidence="5" type="ORF">LV89_04553</name>
</gene>
<dbReference type="PANTHER" id="PTHR30363">
    <property type="entry name" value="HTH-TYPE TRANSCRIPTIONAL REGULATOR SRLR-RELATED"/>
    <property type="match status" value="1"/>
</dbReference>
<dbReference type="EMBL" id="QGGO01000039">
    <property type="protein sequence ID" value="PWK16999.1"/>
    <property type="molecule type" value="Genomic_DNA"/>
</dbReference>
<dbReference type="GO" id="GO:0003700">
    <property type="term" value="F:DNA-binding transcription factor activity"/>
    <property type="evidence" value="ECO:0007669"/>
    <property type="project" value="InterPro"/>
</dbReference>
<dbReference type="Proteomes" id="UP000245489">
    <property type="component" value="Unassembled WGS sequence"/>
</dbReference>
<dbReference type="AlphaFoldDB" id="A0A316DIE7"/>